<comment type="caution">
    <text evidence="3">The sequence shown here is derived from an EMBL/GenBank/DDBJ whole genome shotgun (WGS) entry which is preliminary data.</text>
</comment>
<reference evidence="3" key="1">
    <citation type="submission" date="2023-10" db="EMBL/GenBank/DDBJ databases">
        <authorList>
            <person name="Chen Y."/>
            <person name="Shah S."/>
            <person name="Dougan E. K."/>
            <person name="Thang M."/>
            <person name="Chan C."/>
        </authorList>
    </citation>
    <scope>NUCLEOTIDE SEQUENCE [LARGE SCALE GENOMIC DNA]</scope>
</reference>
<evidence type="ECO:0008006" key="5">
    <source>
        <dbReference type="Google" id="ProtNLM"/>
    </source>
</evidence>
<protein>
    <recommendedName>
        <fullName evidence="5">FHA domain-containing protein</fullName>
    </recommendedName>
</protein>
<evidence type="ECO:0000256" key="1">
    <source>
        <dbReference type="SAM" id="Coils"/>
    </source>
</evidence>
<organism evidence="3 4">
    <name type="scientific">Prorocentrum cordatum</name>
    <dbReference type="NCBI Taxonomy" id="2364126"/>
    <lineage>
        <taxon>Eukaryota</taxon>
        <taxon>Sar</taxon>
        <taxon>Alveolata</taxon>
        <taxon>Dinophyceae</taxon>
        <taxon>Prorocentrales</taxon>
        <taxon>Prorocentraceae</taxon>
        <taxon>Prorocentrum</taxon>
    </lineage>
</organism>
<keyword evidence="1" id="KW-0175">Coiled coil</keyword>
<proteinExistence type="predicted"/>
<dbReference type="EMBL" id="CAUYUJ010003836">
    <property type="protein sequence ID" value="CAK0807059.1"/>
    <property type="molecule type" value="Genomic_DNA"/>
</dbReference>
<evidence type="ECO:0000313" key="3">
    <source>
        <dbReference type="EMBL" id="CAK0807059.1"/>
    </source>
</evidence>
<keyword evidence="4" id="KW-1185">Reference proteome</keyword>
<feature type="region of interest" description="Disordered" evidence="2">
    <location>
        <begin position="122"/>
        <end position="157"/>
    </location>
</feature>
<gene>
    <name evidence="3" type="ORF">PCOR1329_LOCUS13057</name>
</gene>
<evidence type="ECO:0000313" key="4">
    <source>
        <dbReference type="Proteomes" id="UP001189429"/>
    </source>
</evidence>
<feature type="coiled-coil region" evidence="1">
    <location>
        <begin position="213"/>
        <end position="252"/>
    </location>
</feature>
<name>A0ABN9QLS0_9DINO</name>
<evidence type="ECO:0000256" key="2">
    <source>
        <dbReference type="SAM" id="MobiDB-lite"/>
    </source>
</evidence>
<accession>A0ABN9QLS0</accession>
<dbReference type="Proteomes" id="UP001189429">
    <property type="component" value="Unassembled WGS sequence"/>
</dbReference>
<sequence>MDIGSTHGTFLGREKLSPRVPREWRPGTVVFFADRDTESFKLQPGRARSGLSPAARAVLAAAPTPAVTTAPLAVQPTPGRPRGIAMVVAGALATGGSRRGCPRAGGTAPSASAASASSAAEGGSAALGAGGRGPVSAAEAPPAAPGGQGPAAEALYPGDWRVPADGLSGLLGWDAARAAAARGAPAPAAAERPAAAEAAEGAAGAGGLRALAAAREEEARVVLQEQVRLLEELEEQRKREEERAQAQAAQQRRGTFQHTVTEGVQKHQGIGCQQERLGSDRAGVRQRAVQDDEKIIDASQKAPVGVTQWFQSADEVSCGYLERSKDSVDHVALDI</sequence>